<dbReference type="SUPFAM" id="SSF51905">
    <property type="entry name" value="FAD/NAD(P)-binding domain"/>
    <property type="match status" value="1"/>
</dbReference>
<name>A0ABV5JTS1_9ACTN</name>
<dbReference type="EMBL" id="JBHMDY010000012">
    <property type="protein sequence ID" value="MFB9261026.1"/>
    <property type="molecule type" value="Genomic_DNA"/>
</dbReference>
<feature type="domain" description="FAD-binding" evidence="3">
    <location>
        <begin position="96"/>
        <end position="324"/>
    </location>
</feature>
<evidence type="ECO:0000259" key="3">
    <source>
        <dbReference type="Pfam" id="PF01494"/>
    </source>
</evidence>
<keyword evidence="5" id="KW-1185">Reference proteome</keyword>
<dbReference type="GO" id="GO:0004497">
    <property type="term" value="F:monooxygenase activity"/>
    <property type="evidence" value="ECO:0007669"/>
    <property type="project" value="UniProtKB-KW"/>
</dbReference>
<evidence type="ECO:0000313" key="4">
    <source>
        <dbReference type="EMBL" id="MFB9261026.1"/>
    </source>
</evidence>
<dbReference type="Gene3D" id="3.30.9.20">
    <property type="match status" value="1"/>
</dbReference>
<comment type="caution">
    <text evidence="4">The sequence shown here is derived from an EMBL/GenBank/DDBJ whole genome shotgun (WGS) entry which is preliminary data.</text>
</comment>
<dbReference type="Proteomes" id="UP001589700">
    <property type="component" value="Unassembled WGS sequence"/>
</dbReference>
<dbReference type="PANTHER" id="PTHR43476">
    <property type="entry name" value="3-(3-HYDROXY-PHENYL)PROPIONATE/3-HYDROXYCINNAMIC ACID HYDROXYLASE"/>
    <property type="match status" value="1"/>
</dbReference>
<keyword evidence="4" id="KW-0503">Monooxygenase</keyword>
<dbReference type="Pfam" id="PF01494">
    <property type="entry name" value="FAD_binding_3"/>
    <property type="match status" value="1"/>
</dbReference>
<dbReference type="PANTHER" id="PTHR43476:SF4">
    <property type="entry name" value="BLR0106 PROTEIN"/>
    <property type="match status" value="1"/>
</dbReference>
<reference evidence="4 5" key="1">
    <citation type="submission" date="2024-09" db="EMBL/GenBank/DDBJ databases">
        <authorList>
            <person name="Sun Q."/>
            <person name="Mori K."/>
        </authorList>
    </citation>
    <scope>NUCLEOTIDE SEQUENCE [LARGE SCALE GENOMIC DNA]</scope>
    <source>
        <strain evidence="4 5">CCM 7659</strain>
    </source>
</reference>
<protein>
    <submittedName>
        <fullName evidence="4">FAD-dependent monooxygenase</fullName>
    </submittedName>
</protein>
<dbReference type="Gene3D" id="3.50.50.60">
    <property type="entry name" value="FAD/NAD(P)-binding domain"/>
    <property type="match status" value="1"/>
</dbReference>
<evidence type="ECO:0000256" key="2">
    <source>
        <dbReference type="ARBA" id="ARBA00023027"/>
    </source>
</evidence>
<keyword evidence="1" id="KW-0560">Oxidoreductase</keyword>
<keyword evidence="2" id="KW-0520">NAD</keyword>
<organism evidence="4 5">
    <name type="scientific">Dietzia aerolata</name>
    <dbReference type="NCBI Taxonomy" id="595984"/>
    <lineage>
        <taxon>Bacteria</taxon>
        <taxon>Bacillati</taxon>
        <taxon>Actinomycetota</taxon>
        <taxon>Actinomycetes</taxon>
        <taxon>Mycobacteriales</taxon>
        <taxon>Dietziaceae</taxon>
        <taxon>Dietzia</taxon>
    </lineage>
</organism>
<evidence type="ECO:0000256" key="1">
    <source>
        <dbReference type="ARBA" id="ARBA00023002"/>
    </source>
</evidence>
<dbReference type="RefSeq" id="WP_182631109.1">
    <property type="nucleotide sequence ID" value="NZ_JAALDM010000030.1"/>
</dbReference>
<dbReference type="PRINTS" id="PR00420">
    <property type="entry name" value="RNGMNOXGNASE"/>
</dbReference>
<dbReference type="InterPro" id="IPR002938">
    <property type="entry name" value="FAD-bd"/>
</dbReference>
<accession>A0ABV5JTS1</accession>
<proteinExistence type="predicted"/>
<gene>
    <name evidence="4" type="ORF">ACFFVD_14590</name>
</gene>
<dbReference type="InterPro" id="IPR050631">
    <property type="entry name" value="PheA/TfdB_FAD_monoxygenase"/>
</dbReference>
<sequence length="508" mass="54875">MTDKTVAIIGGGPAGLAAARLIKLRSPEATVTVYERAESSTGTFGFGVGLTEATMRNVTSADPEMAEQMRQASYVGHNLVLRSGAREVHLHGARNLAIGRATLLEVLTRLTDEVGVDLRMGTKVDISELTADVIVAADGARSATREGLQEELGVTVDYGSLHYMWCGADFAVENANFAWRSNGDDLFVAHAYPYAEGRSTFLIEADETTWASAGLAENDRAVQPGESDWRSLELVETMFADELRGRPLLANRTRWSRFPTVSLQRWSAGNVVLLGDAAHTAHYTIGSGTKLALEDAIALADALAEHDEVGEAFAAYETRRRPGVDRFKHLAARSQAWWTSFRERMTNTPEEIALSYMTRAGNIGVSDYAREYPDNARVALEHLGDAPVGDLDMLDDWVLSRPLAAGALAAPSRTLSDADLPAQGVRRLQWSDTAGGEQATRELCSCPEEVVVLGGDDDPRAVGARIDTAERVRWKGRHTVVVEVPTALRSEAAAAVATGRADAVILTQ</sequence>
<dbReference type="InterPro" id="IPR036188">
    <property type="entry name" value="FAD/NAD-bd_sf"/>
</dbReference>
<evidence type="ECO:0000313" key="5">
    <source>
        <dbReference type="Proteomes" id="UP001589700"/>
    </source>
</evidence>